<evidence type="ECO:0000313" key="3">
    <source>
        <dbReference type="Proteomes" id="UP001430377"/>
    </source>
</evidence>
<gene>
    <name evidence="2" type="ORF">EGH21_20330</name>
</gene>
<dbReference type="Proteomes" id="UP001430377">
    <property type="component" value="Unassembled WGS sequence"/>
</dbReference>
<dbReference type="RefSeq" id="WP_220620242.1">
    <property type="nucleotide sequence ID" value="NZ_RKLR01000013.1"/>
</dbReference>
<keyword evidence="1" id="KW-0472">Membrane</keyword>
<evidence type="ECO:0000256" key="1">
    <source>
        <dbReference type="SAM" id="Phobius"/>
    </source>
</evidence>
<evidence type="ECO:0008006" key="4">
    <source>
        <dbReference type="Google" id="ProtNLM"/>
    </source>
</evidence>
<name>A0AAW4PYL5_9EURY</name>
<dbReference type="EMBL" id="RKLR01000013">
    <property type="protein sequence ID" value="MBX0325378.1"/>
    <property type="molecule type" value="Genomic_DNA"/>
</dbReference>
<protein>
    <recommendedName>
        <fullName evidence="4">Tetrahydromethanopterin S-methyltransferase</fullName>
    </recommendedName>
</protein>
<evidence type="ECO:0000313" key="2">
    <source>
        <dbReference type="EMBL" id="MBX0325378.1"/>
    </source>
</evidence>
<keyword evidence="3" id="KW-1185">Reference proteome</keyword>
<sequence length="85" mass="8990">MERDHRDKPRRYAESVVAPDDHVAVAGTVRETDDGLVLGEDVHIAVGSLSTAATRYRNRAAMYGVAGTVGVLVGLRALALVFGVA</sequence>
<dbReference type="AlphaFoldDB" id="A0AAW4PYL5"/>
<comment type="caution">
    <text evidence="2">The sequence shown here is derived from an EMBL/GenBank/DDBJ whole genome shotgun (WGS) entry which is preliminary data.</text>
</comment>
<reference evidence="2 3" key="1">
    <citation type="submission" date="2021-06" db="EMBL/GenBank/DDBJ databases">
        <title>Halomicroarcula sp. a new haloarchaeum isolated from saline soil.</title>
        <authorList>
            <person name="Duran-Viseras A."/>
            <person name="Sanchez-Porro C."/>
            <person name="Ventosa A."/>
        </authorList>
    </citation>
    <scope>NUCLEOTIDE SEQUENCE [LARGE SCALE GENOMIC DNA]</scope>
    <source>
        <strain evidence="2 3">F13</strain>
    </source>
</reference>
<proteinExistence type="predicted"/>
<keyword evidence="1" id="KW-1133">Transmembrane helix</keyword>
<feature type="transmembrane region" description="Helical" evidence="1">
    <location>
        <begin position="60"/>
        <end position="84"/>
    </location>
</feature>
<keyword evidence="1" id="KW-0812">Transmembrane</keyword>
<accession>A0AAW4PYL5</accession>
<organism evidence="2 3">
    <name type="scientific">Haloarcula rubra</name>
    <dbReference type="NCBI Taxonomy" id="2487747"/>
    <lineage>
        <taxon>Archaea</taxon>
        <taxon>Methanobacteriati</taxon>
        <taxon>Methanobacteriota</taxon>
        <taxon>Stenosarchaea group</taxon>
        <taxon>Halobacteria</taxon>
        <taxon>Halobacteriales</taxon>
        <taxon>Haloarculaceae</taxon>
        <taxon>Haloarcula</taxon>
    </lineage>
</organism>